<comment type="subcellular location">
    <subcellularLocation>
        <location evidence="7">Cell membrane</location>
        <topology evidence="7">Multi-pass membrane protein</topology>
    </subcellularLocation>
</comment>
<proteinExistence type="inferred from homology"/>
<dbReference type="EC" id="2.5.1.145" evidence="7"/>
<sequence length="231" mass="25839">MILNKMHPELFTIGSFTLHSYGVMIALAFLAGITASILIGKRESISAETVLDGVLWVMLASIVGARLFYVVEFWNTFSSPLDMLRVWEGGLVFYGGMFFGVLALILFGFTKKIPFLKILDLAAPATAIGYAIGRIGCFLNGCCRGIDGHPVQLYSTMIWSVLFVFLVVLHGRKKFDGQVFSVGLILYSGYRFLMEFLRVNPRYLFNLSEAQLISILFFLLGIILYAKTKTR</sequence>
<comment type="caution">
    <text evidence="8">The sequence shown here is derived from an EMBL/GenBank/DDBJ whole genome shotgun (WGS) entry which is preliminary data.</text>
</comment>
<keyword evidence="3 7" id="KW-0808">Transferase</keyword>
<dbReference type="HAMAP" id="MF_01147">
    <property type="entry name" value="Lgt"/>
    <property type="match status" value="1"/>
</dbReference>
<dbReference type="AlphaFoldDB" id="A0A1F4U5T6"/>
<keyword evidence="2 7" id="KW-1003">Cell membrane</keyword>
<dbReference type="UniPathway" id="UPA00664"/>
<feature type="transmembrane region" description="Helical" evidence="7">
    <location>
        <begin position="20"/>
        <end position="39"/>
    </location>
</feature>
<evidence type="ECO:0000256" key="4">
    <source>
        <dbReference type="ARBA" id="ARBA00022692"/>
    </source>
</evidence>
<feature type="transmembrane region" description="Helical" evidence="7">
    <location>
        <begin position="153"/>
        <end position="171"/>
    </location>
</feature>
<feature type="binding site" evidence="7">
    <location>
        <position position="134"/>
    </location>
    <ligand>
        <name>a 1,2-diacyl-sn-glycero-3-phospho-(1'-sn-glycerol)</name>
        <dbReference type="ChEBI" id="CHEBI:64716"/>
    </ligand>
</feature>
<gene>
    <name evidence="7" type="primary">lgt</name>
    <name evidence="8" type="ORF">A2438_02715</name>
</gene>
<dbReference type="GO" id="GO:0005886">
    <property type="term" value="C:plasma membrane"/>
    <property type="evidence" value="ECO:0007669"/>
    <property type="project" value="UniProtKB-SubCell"/>
</dbReference>
<comment type="catalytic activity">
    <reaction evidence="7">
        <text>L-cysteinyl-[prolipoprotein] + a 1,2-diacyl-sn-glycero-3-phospho-(1'-sn-glycerol) = an S-1,2-diacyl-sn-glyceryl-L-cysteinyl-[prolipoprotein] + sn-glycerol 1-phosphate + H(+)</text>
        <dbReference type="Rhea" id="RHEA:56712"/>
        <dbReference type="Rhea" id="RHEA-COMP:14679"/>
        <dbReference type="Rhea" id="RHEA-COMP:14680"/>
        <dbReference type="ChEBI" id="CHEBI:15378"/>
        <dbReference type="ChEBI" id="CHEBI:29950"/>
        <dbReference type="ChEBI" id="CHEBI:57685"/>
        <dbReference type="ChEBI" id="CHEBI:64716"/>
        <dbReference type="ChEBI" id="CHEBI:140658"/>
        <dbReference type="EC" id="2.5.1.145"/>
    </reaction>
</comment>
<evidence type="ECO:0000256" key="6">
    <source>
        <dbReference type="ARBA" id="ARBA00023136"/>
    </source>
</evidence>
<feature type="transmembrane region" description="Helical" evidence="7">
    <location>
        <begin position="203"/>
        <end position="226"/>
    </location>
</feature>
<protein>
    <recommendedName>
        <fullName evidence="7">Phosphatidylglycerol--prolipoprotein diacylglyceryl transferase</fullName>
        <ecNumber evidence="7">2.5.1.145</ecNumber>
    </recommendedName>
</protein>
<organism evidence="8 9">
    <name type="scientific">candidate division WOR-1 bacterium RIFOXYC2_FULL_46_14</name>
    <dbReference type="NCBI Taxonomy" id="1802587"/>
    <lineage>
        <taxon>Bacteria</taxon>
        <taxon>Bacillati</taxon>
        <taxon>Saganbacteria</taxon>
    </lineage>
</organism>
<dbReference type="EMBL" id="MEUJ01000004">
    <property type="protein sequence ID" value="OGC40180.1"/>
    <property type="molecule type" value="Genomic_DNA"/>
</dbReference>
<evidence type="ECO:0000256" key="1">
    <source>
        <dbReference type="ARBA" id="ARBA00007150"/>
    </source>
</evidence>
<keyword evidence="6 7" id="KW-0472">Membrane</keyword>
<feature type="transmembrane region" description="Helical" evidence="7">
    <location>
        <begin position="51"/>
        <end position="71"/>
    </location>
</feature>
<name>A0A1F4U5T6_UNCSA</name>
<dbReference type="PANTHER" id="PTHR30589">
    <property type="entry name" value="PROLIPOPROTEIN DIACYLGLYCERYL TRANSFERASE"/>
    <property type="match status" value="1"/>
</dbReference>
<reference evidence="8 9" key="1">
    <citation type="journal article" date="2016" name="Nat. Commun.">
        <title>Thousands of microbial genomes shed light on interconnected biogeochemical processes in an aquifer system.</title>
        <authorList>
            <person name="Anantharaman K."/>
            <person name="Brown C.T."/>
            <person name="Hug L.A."/>
            <person name="Sharon I."/>
            <person name="Castelle C.J."/>
            <person name="Probst A.J."/>
            <person name="Thomas B.C."/>
            <person name="Singh A."/>
            <person name="Wilkins M.J."/>
            <person name="Karaoz U."/>
            <person name="Brodie E.L."/>
            <person name="Williams K.H."/>
            <person name="Hubbard S.S."/>
            <person name="Banfield J.F."/>
        </authorList>
    </citation>
    <scope>NUCLEOTIDE SEQUENCE [LARGE SCALE GENOMIC DNA]</scope>
</reference>
<keyword evidence="4 7" id="KW-0812">Transmembrane</keyword>
<keyword evidence="5 7" id="KW-1133">Transmembrane helix</keyword>
<evidence type="ECO:0000256" key="7">
    <source>
        <dbReference type="HAMAP-Rule" id="MF_01147"/>
    </source>
</evidence>
<comment type="pathway">
    <text evidence="7">Protein modification; lipoprotein biosynthesis (diacylglyceryl transfer).</text>
</comment>
<dbReference type="InterPro" id="IPR001640">
    <property type="entry name" value="Lgt"/>
</dbReference>
<dbReference type="Proteomes" id="UP000179242">
    <property type="component" value="Unassembled WGS sequence"/>
</dbReference>
<evidence type="ECO:0000313" key="9">
    <source>
        <dbReference type="Proteomes" id="UP000179242"/>
    </source>
</evidence>
<accession>A0A1F4U5T6</accession>
<dbReference type="GO" id="GO:0008961">
    <property type="term" value="F:phosphatidylglycerol-prolipoprotein diacylglyceryl transferase activity"/>
    <property type="evidence" value="ECO:0007669"/>
    <property type="project" value="UniProtKB-UniRule"/>
</dbReference>
<evidence type="ECO:0000256" key="2">
    <source>
        <dbReference type="ARBA" id="ARBA00022475"/>
    </source>
</evidence>
<feature type="transmembrane region" description="Helical" evidence="7">
    <location>
        <begin position="121"/>
        <end position="141"/>
    </location>
</feature>
<dbReference type="GO" id="GO:0042158">
    <property type="term" value="P:lipoprotein biosynthetic process"/>
    <property type="evidence" value="ECO:0007669"/>
    <property type="project" value="UniProtKB-UniRule"/>
</dbReference>
<evidence type="ECO:0000256" key="5">
    <source>
        <dbReference type="ARBA" id="ARBA00022989"/>
    </source>
</evidence>
<dbReference type="Pfam" id="PF01790">
    <property type="entry name" value="LGT"/>
    <property type="match status" value="1"/>
</dbReference>
<evidence type="ECO:0000256" key="3">
    <source>
        <dbReference type="ARBA" id="ARBA00022679"/>
    </source>
</evidence>
<feature type="transmembrane region" description="Helical" evidence="7">
    <location>
        <begin position="91"/>
        <end position="109"/>
    </location>
</feature>
<comment type="similarity">
    <text evidence="1 7">Belongs to the Lgt family.</text>
</comment>
<feature type="transmembrane region" description="Helical" evidence="7">
    <location>
        <begin position="178"/>
        <end position="197"/>
    </location>
</feature>
<comment type="function">
    <text evidence="7">Catalyzes the transfer of the diacylglyceryl group from phosphatidylglycerol to the sulfhydryl group of the N-terminal cysteine of a prolipoprotein, the first step in the formation of mature lipoproteins.</text>
</comment>
<dbReference type="PANTHER" id="PTHR30589:SF0">
    <property type="entry name" value="PHOSPHATIDYLGLYCEROL--PROLIPOPROTEIN DIACYLGLYCERYL TRANSFERASE"/>
    <property type="match status" value="1"/>
</dbReference>
<evidence type="ECO:0000313" key="8">
    <source>
        <dbReference type="EMBL" id="OGC40180.1"/>
    </source>
</evidence>